<proteinExistence type="predicted"/>
<dbReference type="EMBL" id="RJVG01000004">
    <property type="protein sequence ID" value="ROR28747.1"/>
    <property type="molecule type" value="Genomic_DNA"/>
</dbReference>
<dbReference type="InterPro" id="IPR025906">
    <property type="entry name" value="YjfB_motility"/>
</dbReference>
<comment type="caution">
    <text evidence="1">The sequence shown here is derived from an EMBL/GenBank/DDBJ whole genome shotgun (WGS) entry which is preliminary data.</text>
</comment>
<reference evidence="1 2" key="1">
    <citation type="submission" date="2018-11" db="EMBL/GenBank/DDBJ databases">
        <title>Genomic Encyclopedia of Type Strains, Phase IV (KMG-IV): sequencing the most valuable type-strain genomes for metagenomic binning, comparative biology and taxonomic classification.</title>
        <authorList>
            <person name="Goeker M."/>
        </authorList>
    </citation>
    <scope>NUCLEOTIDE SEQUENCE [LARGE SCALE GENOMIC DNA]</scope>
    <source>
        <strain evidence="1 2">DSM 26537</strain>
    </source>
</reference>
<dbReference type="Proteomes" id="UP000273083">
    <property type="component" value="Unassembled WGS sequence"/>
</dbReference>
<evidence type="ECO:0000313" key="2">
    <source>
        <dbReference type="Proteomes" id="UP000273083"/>
    </source>
</evidence>
<dbReference type="AlphaFoldDB" id="A0A3N1XV14"/>
<protein>
    <submittedName>
        <fullName evidence="1">Putative motility protein YjfB-like</fullName>
    </submittedName>
</protein>
<sequence length="58" mass="6355">MDIGKLSPALSQGQLITEVNIGMLRKNLDTVETLGDAMIQMMEQSVNPNLGQNVDIRL</sequence>
<evidence type="ECO:0000313" key="1">
    <source>
        <dbReference type="EMBL" id="ROR28747.1"/>
    </source>
</evidence>
<name>A0A3N1XV14_9FIRM</name>
<keyword evidence="2" id="KW-1185">Reference proteome</keyword>
<gene>
    <name evidence="1" type="ORF">EDD66_104343</name>
</gene>
<dbReference type="OrthoDB" id="1924973at2"/>
<organism evidence="1 2">
    <name type="scientific">Mobilisporobacter senegalensis</name>
    <dbReference type="NCBI Taxonomy" id="1329262"/>
    <lineage>
        <taxon>Bacteria</taxon>
        <taxon>Bacillati</taxon>
        <taxon>Bacillota</taxon>
        <taxon>Clostridia</taxon>
        <taxon>Lachnospirales</taxon>
        <taxon>Lachnospiraceae</taxon>
        <taxon>Mobilisporobacter</taxon>
    </lineage>
</organism>
<dbReference type="Pfam" id="PF14070">
    <property type="entry name" value="YjfB_motility"/>
    <property type="match status" value="1"/>
</dbReference>
<accession>A0A3N1XV14</accession>
<dbReference type="RefSeq" id="WP_123609240.1">
    <property type="nucleotide sequence ID" value="NZ_RJVG01000004.1"/>
</dbReference>